<dbReference type="InterPro" id="IPR050216">
    <property type="entry name" value="LRR_domain-containing"/>
</dbReference>
<evidence type="ECO:0000313" key="7">
    <source>
        <dbReference type="Proteomes" id="UP000241890"/>
    </source>
</evidence>
<dbReference type="Gene3D" id="1.20.140.30">
    <property type="entry name" value="MOB kinase activator"/>
    <property type="match status" value="1"/>
</dbReference>
<dbReference type="Pfam" id="PF23598">
    <property type="entry name" value="LRR_14"/>
    <property type="match status" value="1"/>
</dbReference>
<dbReference type="PROSITE" id="PS50234">
    <property type="entry name" value="VWFA"/>
    <property type="match status" value="1"/>
</dbReference>
<dbReference type="InParanoid" id="A0A2R5GDJ1"/>
<evidence type="ECO:0000256" key="4">
    <source>
        <dbReference type="SAM" id="SignalP"/>
    </source>
</evidence>
<dbReference type="SUPFAM" id="SSF101152">
    <property type="entry name" value="Mob1/phocein"/>
    <property type="match status" value="1"/>
</dbReference>
<dbReference type="SUPFAM" id="SSF53300">
    <property type="entry name" value="vWA-like"/>
    <property type="match status" value="1"/>
</dbReference>
<evidence type="ECO:0000256" key="2">
    <source>
        <dbReference type="ARBA" id="ARBA00022737"/>
    </source>
</evidence>
<dbReference type="InterPro" id="IPR001611">
    <property type="entry name" value="Leu-rich_rpt"/>
</dbReference>
<dbReference type="InterPro" id="IPR036703">
    <property type="entry name" value="MOB_kinase_act_sf"/>
</dbReference>
<dbReference type="PANTHER" id="PTHR48051">
    <property type="match status" value="1"/>
</dbReference>
<dbReference type="SMART" id="SM00327">
    <property type="entry name" value="VWA"/>
    <property type="match status" value="1"/>
</dbReference>
<reference evidence="6 7" key="1">
    <citation type="submission" date="2017-12" db="EMBL/GenBank/DDBJ databases">
        <title>Sequencing, de novo assembly and annotation of complete genome of a new Thraustochytrid species, strain FCC1311.</title>
        <authorList>
            <person name="Sedici K."/>
            <person name="Godart F."/>
            <person name="Aiese Cigliano R."/>
            <person name="Sanseverino W."/>
            <person name="Barakat M."/>
            <person name="Ortet P."/>
            <person name="Marechal E."/>
            <person name="Cagnac O."/>
            <person name="Amato A."/>
        </authorList>
    </citation>
    <scope>NUCLEOTIDE SEQUENCE [LARGE SCALE GENOMIC DNA]</scope>
</reference>
<dbReference type="Pfam" id="PF03637">
    <property type="entry name" value="Mob1_phocein"/>
    <property type="match status" value="1"/>
</dbReference>
<dbReference type="EMBL" id="BEYU01000035">
    <property type="protein sequence ID" value="GBG27788.1"/>
    <property type="molecule type" value="Genomic_DNA"/>
</dbReference>
<dbReference type="AlphaFoldDB" id="A0A2R5GDJ1"/>
<dbReference type="OrthoDB" id="8170117at2759"/>
<dbReference type="Proteomes" id="UP000241890">
    <property type="component" value="Unassembled WGS sequence"/>
</dbReference>
<keyword evidence="4" id="KW-0732">Signal</keyword>
<dbReference type="SMART" id="SM00369">
    <property type="entry name" value="LRR_TYP"/>
    <property type="match status" value="8"/>
</dbReference>
<dbReference type="InterPro" id="IPR003591">
    <property type="entry name" value="Leu-rich_rpt_typical-subtyp"/>
</dbReference>
<proteinExistence type="predicted"/>
<dbReference type="CDD" id="cd00198">
    <property type="entry name" value="vWFA"/>
    <property type="match status" value="1"/>
</dbReference>
<comment type="caution">
    <text evidence="6">The sequence shown here is derived from an EMBL/GenBank/DDBJ whole genome shotgun (WGS) entry which is preliminary data.</text>
</comment>
<dbReference type="SUPFAM" id="SSF52058">
    <property type="entry name" value="L domain-like"/>
    <property type="match status" value="1"/>
</dbReference>
<feature type="signal peptide" evidence="4">
    <location>
        <begin position="1"/>
        <end position="20"/>
    </location>
</feature>
<dbReference type="Gene3D" id="3.40.50.410">
    <property type="entry name" value="von Willebrand factor, type A domain"/>
    <property type="match status" value="1"/>
</dbReference>
<dbReference type="PROSITE" id="PS51450">
    <property type="entry name" value="LRR"/>
    <property type="match status" value="2"/>
</dbReference>
<feature type="domain" description="VWFA" evidence="5">
    <location>
        <begin position="419"/>
        <end position="618"/>
    </location>
</feature>
<keyword evidence="2" id="KW-0677">Repeat</keyword>
<dbReference type="Pfam" id="PF13855">
    <property type="entry name" value="LRR_8"/>
    <property type="match status" value="1"/>
</dbReference>
<dbReference type="SMART" id="SM00364">
    <property type="entry name" value="LRR_BAC"/>
    <property type="match status" value="9"/>
</dbReference>
<feature type="compositionally biased region" description="Low complexity" evidence="3">
    <location>
        <begin position="369"/>
        <end position="384"/>
    </location>
</feature>
<keyword evidence="1" id="KW-0433">Leucine-rich repeat</keyword>
<dbReference type="Pfam" id="PF00092">
    <property type="entry name" value="VWA"/>
    <property type="match status" value="1"/>
</dbReference>
<dbReference type="InterPro" id="IPR002035">
    <property type="entry name" value="VWF_A"/>
</dbReference>
<dbReference type="InterPro" id="IPR036465">
    <property type="entry name" value="vWFA_dom_sf"/>
</dbReference>
<gene>
    <name evidence="6" type="ORF">FCC1311_040112</name>
</gene>
<evidence type="ECO:0000256" key="3">
    <source>
        <dbReference type="SAM" id="MobiDB-lite"/>
    </source>
</evidence>
<protein>
    <submittedName>
        <fullName evidence="6">Leucine-rich repeat-containing protein 1</fullName>
    </submittedName>
</protein>
<feature type="chain" id="PRO_5015314720" evidence="4">
    <location>
        <begin position="21"/>
        <end position="831"/>
    </location>
</feature>
<accession>A0A2R5GDJ1</accession>
<feature type="region of interest" description="Disordered" evidence="3">
    <location>
        <begin position="361"/>
        <end position="414"/>
    </location>
</feature>
<sequence>MRRTLVLAVLASWNVRHAQAVWCDCEQLEESEYSSDDDGIGSPGICDLSDYATDTTWISCHDVVDFPDLEAYTALEDLSIRDSWLDSVPESISQLTNLKSLDLSSNHLVALPASIKKLKTLTRLNLKSNELNVIPEEISALSNLRKLNMQSNKLTALPSSLGGLRLLTRLVVSYNSDLSSLPSSIKQLSKLARLEVESCGLESLPESISALTSLTSLHVGSNKLAALPSGFTALTKLRELDLWDNDLVSLPEKIHRLSALEYADFEGNELSSLPTELVKLLSLTDLFLANNLLADLPSSFGSLESMEYLDVSSNLLTQLPDSFTALKSLRWLRVEGNPFCGPQPDLSDLDFEFVEGGDDFKNPELCDGTTAAPTTLRPTLSPTEMPTPRPTPSPSESPTAAPTTLNPTQAPTLECSPSDVVLMMDASLQDFEHAQNIAKAIASGLEIGKDASQDRFTAFNFADDVVKSKPLPKVKNYKKAQQLISSMKHSTEWDANLPFAFSHAVGLHDSNKRSTSATRVVVILTQGTSSVSNPTSELVFDVCSEIDSIADATTEALHECLMDAVAEAAETDGLVVIYVPLGDATREPQGALSSYLQVPDVDDTDDVDTLAAEILDMVQEQCAHPTPAPTLSPVVATEGCYSRDVEFRGSKIKMPSKKTFTSGVANAGESNAVDFYNELSFLYGYVVDDAERFVRPGEGFPPNVEYRWPVGGGKTLRLSSPEYVEYAFTWMEDTIDNEEIFPVSVEQDFPDEFVDVYARKMFKLMFRIFAILFHQHFETIEVLGGAAHMNTCFKHFVFFMLEHDLVPDEQEILAARSVFERYRKQYEESAP</sequence>
<evidence type="ECO:0000256" key="1">
    <source>
        <dbReference type="ARBA" id="ARBA00022614"/>
    </source>
</evidence>
<dbReference type="Gene3D" id="3.80.10.10">
    <property type="entry name" value="Ribonuclease Inhibitor"/>
    <property type="match status" value="1"/>
</dbReference>
<dbReference type="SMART" id="SM01388">
    <property type="entry name" value="Mob1_phocein"/>
    <property type="match status" value="1"/>
</dbReference>
<evidence type="ECO:0000259" key="5">
    <source>
        <dbReference type="PROSITE" id="PS50234"/>
    </source>
</evidence>
<dbReference type="InterPro" id="IPR032675">
    <property type="entry name" value="LRR_dom_sf"/>
</dbReference>
<name>A0A2R5GDJ1_9STRA</name>
<evidence type="ECO:0000313" key="6">
    <source>
        <dbReference type="EMBL" id="GBG27788.1"/>
    </source>
</evidence>
<dbReference type="InterPro" id="IPR055414">
    <property type="entry name" value="LRR_R13L4/SHOC2-like"/>
</dbReference>
<feature type="compositionally biased region" description="Pro residues" evidence="3">
    <location>
        <begin position="385"/>
        <end position="395"/>
    </location>
</feature>
<dbReference type="GO" id="GO:0005737">
    <property type="term" value="C:cytoplasm"/>
    <property type="evidence" value="ECO:0007669"/>
    <property type="project" value="TreeGrafter"/>
</dbReference>
<keyword evidence="7" id="KW-1185">Reference proteome</keyword>
<dbReference type="InterPro" id="IPR005301">
    <property type="entry name" value="MOB_kinase_act_fam"/>
</dbReference>
<dbReference type="PANTHER" id="PTHR48051:SF1">
    <property type="entry name" value="RAS SUPPRESSOR PROTEIN 1"/>
    <property type="match status" value="1"/>
</dbReference>
<organism evidence="6 7">
    <name type="scientific">Hondaea fermentalgiana</name>
    <dbReference type="NCBI Taxonomy" id="2315210"/>
    <lineage>
        <taxon>Eukaryota</taxon>
        <taxon>Sar</taxon>
        <taxon>Stramenopiles</taxon>
        <taxon>Bigyra</taxon>
        <taxon>Labyrinthulomycetes</taxon>
        <taxon>Thraustochytrida</taxon>
        <taxon>Thraustochytriidae</taxon>
        <taxon>Hondaea</taxon>
    </lineage>
</organism>